<dbReference type="Pfam" id="PF01863">
    <property type="entry name" value="YgjP-like"/>
    <property type="match status" value="1"/>
</dbReference>
<evidence type="ECO:0000313" key="2">
    <source>
        <dbReference type="EMBL" id="RIY00732.1"/>
    </source>
</evidence>
<dbReference type="PANTHER" id="PTHR30399:SF1">
    <property type="entry name" value="UTP PYROPHOSPHATASE"/>
    <property type="match status" value="1"/>
</dbReference>
<dbReference type="AlphaFoldDB" id="A0A3A1WK93"/>
<organism evidence="2 3">
    <name type="scientific">Aureimonas flava</name>
    <dbReference type="NCBI Taxonomy" id="2320271"/>
    <lineage>
        <taxon>Bacteria</taxon>
        <taxon>Pseudomonadati</taxon>
        <taxon>Pseudomonadota</taxon>
        <taxon>Alphaproteobacteria</taxon>
        <taxon>Hyphomicrobiales</taxon>
        <taxon>Aurantimonadaceae</taxon>
        <taxon>Aureimonas</taxon>
    </lineage>
</organism>
<evidence type="ECO:0000313" key="3">
    <source>
        <dbReference type="Proteomes" id="UP000265750"/>
    </source>
</evidence>
<keyword evidence="3" id="KW-1185">Reference proteome</keyword>
<comment type="caution">
    <text evidence="2">The sequence shown here is derived from an EMBL/GenBank/DDBJ whole genome shotgun (WGS) entry which is preliminary data.</text>
</comment>
<name>A0A3A1WK93_9HYPH</name>
<dbReference type="Gene3D" id="3.30.2010.10">
    <property type="entry name" value="Metalloproteases ('zincins'), catalytic domain"/>
    <property type="match status" value="1"/>
</dbReference>
<protein>
    <submittedName>
        <fullName evidence="2">M48 family peptidase</fullName>
    </submittedName>
</protein>
<reference evidence="3" key="1">
    <citation type="submission" date="2018-09" db="EMBL/GenBank/DDBJ databases">
        <authorList>
            <person name="Tuo L."/>
        </authorList>
    </citation>
    <scope>NUCLEOTIDE SEQUENCE [LARGE SCALE GENOMIC DNA]</scope>
    <source>
        <strain evidence="3">M2BS4Y-1</strain>
    </source>
</reference>
<proteinExistence type="predicted"/>
<dbReference type="Proteomes" id="UP000265750">
    <property type="component" value="Unassembled WGS sequence"/>
</dbReference>
<sequence length="252" mass="28101">MATRFLERLAGRAAGPRLPETLLLADRAVPLEVREHPTARRIVMRLAPGGDALRLTVPRRTPARTVLAFLERHRGWAEERLRAAGGRVAVAPGIRLPLRGEAFRLVHDPALRGARLEREGDVGVLRVGGEAPHLARRVRDLLKREARRDLQAAVDRHAATVGLLPRSLALKDTVSRWGSCTADRRLAFSWRIVMAPPAVLDYLAAHEVAHFREMNHAPAFWALCRSLCPETEAGRRWLKREGPGLHAYDFGP</sequence>
<dbReference type="InterPro" id="IPR053136">
    <property type="entry name" value="UTP_pyrophosphatase-like"/>
</dbReference>
<feature type="domain" description="YgjP-like metallopeptidase" evidence="1">
    <location>
        <begin position="43"/>
        <end position="240"/>
    </location>
</feature>
<dbReference type="CDD" id="cd07344">
    <property type="entry name" value="M48_yhfN_like"/>
    <property type="match status" value="1"/>
</dbReference>
<evidence type="ECO:0000259" key="1">
    <source>
        <dbReference type="Pfam" id="PF01863"/>
    </source>
</evidence>
<gene>
    <name evidence="2" type="ORF">D3218_09970</name>
</gene>
<accession>A0A3A1WK93</accession>
<dbReference type="OrthoDB" id="9795402at2"/>
<dbReference type="InterPro" id="IPR002725">
    <property type="entry name" value="YgjP-like_metallopeptidase"/>
</dbReference>
<dbReference type="RefSeq" id="WP_119539934.1">
    <property type="nucleotide sequence ID" value="NZ_QYRN01000005.1"/>
</dbReference>
<dbReference type="EMBL" id="QYRN01000005">
    <property type="protein sequence ID" value="RIY00732.1"/>
    <property type="molecule type" value="Genomic_DNA"/>
</dbReference>
<dbReference type="PANTHER" id="PTHR30399">
    <property type="entry name" value="UNCHARACTERIZED PROTEIN YGJP"/>
    <property type="match status" value="1"/>
</dbReference>